<protein>
    <submittedName>
        <fullName evidence="1">Uncharacterized protein</fullName>
    </submittedName>
</protein>
<dbReference type="Proteomes" id="UP001318860">
    <property type="component" value="Unassembled WGS sequence"/>
</dbReference>
<gene>
    <name evidence="1" type="ORF">DH2020_039627</name>
</gene>
<evidence type="ECO:0000313" key="2">
    <source>
        <dbReference type="Proteomes" id="UP001318860"/>
    </source>
</evidence>
<keyword evidence="2" id="KW-1185">Reference proteome</keyword>
<accession>A0ABR0UWG7</accession>
<reference evidence="1 2" key="1">
    <citation type="journal article" date="2021" name="Comput. Struct. Biotechnol. J.">
        <title>De novo genome assembly of the potent medicinal plant Rehmannia glutinosa using nanopore technology.</title>
        <authorList>
            <person name="Ma L."/>
            <person name="Dong C."/>
            <person name="Song C."/>
            <person name="Wang X."/>
            <person name="Zheng X."/>
            <person name="Niu Y."/>
            <person name="Chen S."/>
            <person name="Feng W."/>
        </authorList>
    </citation>
    <scope>NUCLEOTIDE SEQUENCE [LARGE SCALE GENOMIC DNA]</scope>
    <source>
        <strain evidence="1">DH-2019</strain>
    </source>
</reference>
<evidence type="ECO:0000313" key="1">
    <source>
        <dbReference type="EMBL" id="KAK6126633.1"/>
    </source>
</evidence>
<sequence length="203" mass="24161">MDGTNRYRAHNRKRRQKLFRFESRWSEFNECAYIIKTSWTRNEHRTSFGDKLRDCSMALKHWDKKTFGGNRERIEKLKTRLEEIQKSTQTEGAIEEGKIIEAELDDLYKLEETFCHQRSRALWIKLGDRNTGFFHRKASQRQARNSILKLQQDDGNWAEEEHELVGVLTDYFENLFTFVANTDTHKVLETVEPKVSPQMNESL</sequence>
<proteinExistence type="predicted"/>
<organism evidence="1 2">
    <name type="scientific">Rehmannia glutinosa</name>
    <name type="common">Chinese foxglove</name>
    <dbReference type="NCBI Taxonomy" id="99300"/>
    <lineage>
        <taxon>Eukaryota</taxon>
        <taxon>Viridiplantae</taxon>
        <taxon>Streptophyta</taxon>
        <taxon>Embryophyta</taxon>
        <taxon>Tracheophyta</taxon>
        <taxon>Spermatophyta</taxon>
        <taxon>Magnoliopsida</taxon>
        <taxon>eudicotyledons</taxon>
        <taxon>Gunneridae</taxon>
        <taxon>Pentapetalae</taxon>
        <taxon>asterids</taxon>
        <taxon>lamiids</taxon>
        <taxon>Lamiales</taxon>
        <taxon>Orobanchaceae</taxon>
        <taxon>Rehmannieae</taxon>
        <taxon>Rehmannia</taxon>
    </lineage>
</organism>
<dbReference type="EMBL" id="JABTTQ020002030">
    <property type="protein sequence ID" value="KAK6126633.1"/>
    <property type="molecule type" value="Genomic_DNA"/>
</dbReference>
<name>A0ABR0UWG7_REHGL</name>
<comment type="caution">
    <text evidence="1">The sequence shown here is derived from an EMBL/GenBank/DDBJ whole genome shotgun (WGS) entry which is preliminary data.</text>
</comment>